<dbReference type="AlphaFoldDB" id="A0A1D6JH36"/>
<dbReference type="EMBL" id="CM000786">
    <property type="protein sequence ID" value="AQK46963.1"/>
    <property type="molecule type" value="Genomic_DNA"/>
</dbReference>
<reference evidence="1" key="1">
    <citation type="submission" date="2015-12" db="EMBL/GenBank/DDBJ databases">
        <title>Update maize B73 reference genome by single molecule sequencing technologies.</title>
        <authorList>
            <consortium name="Maize Genome Sequencing Project"/>
            <person name="Ware D."/>
        </authorList>
    </citation>
    <scope>NUCLEOTIDE SEQUENCE</scope>
    <source>
        <tissue evidence="1">Seedling</tissue>
    </source>
</reference>
<protein>
    <submittedName>
        <fullName evidence="1">Protein RCC2</fullName>
    </submittedName>
</protein>
<proteinExistence type="predicted"/>
<organism evidence="1">
    <name type="scientific">Zea mays</name>
    <name type="common">Maize</name>
    <dbReference type="NCBI Taxonomy" id="4577"/>
    <lineage>
        <taxon>Eukaryota</taxon>
        <taxon>Viridiplantae</taxon>
        <taxon>Streptophyta</taxon>
        <taxon>Embryophyta</taxon>
        <taxon>Tracheophyta</taxon>
        <taxon>Spermatophyta</taxon>
        <taxon>Magnoliopsida</taxon>
        <taxon>Liliopsida</taxon>
        <taxon>Poales</taxon>
        <taxon>Poaceae</taxon>
        <taxon>PACMAD clade</taxon>
        <taxon>Panicoideae</taxon>
        <taxon>Andropogonodae</taxon>
        <taxon>Andropogoneae</taxon>
        <taxon>Tripsacinae</taxon>
        <taxon>Zea</taxon>
    </lineage>
</organism>
<name>A0A1D6JH36_MAIZE</name>
<accession>A0A1D6JH36</accession>
<sequence>MNVSAHLTEITSGTFSILGYLMNLDAAAIALDITLLHLRQSMEAFFVHTTCKPLTVTLIIDTECYRRRDLDVAEELGFICSAAFKLCCSPFRCCFLDKQK</sequence>
<gene>
    <name evidence="1" type="ORF">ZEAMMB73_Zm00001d026532</name>
</gene>
<evidence type="ECO:0000313" key="1">
    <source>
        <dbReference type="EMBL" id="AQK46963.1"/>
    </source>
</evidence>